<proteinExistence type="predicted"/>
<dbReference type="EMBL" id="MT144554">
    <property type="protein sequence ID" value="QJA54960.1"/>
    <property type="molecule type" value="Genomic_DNA"/>
</dbReference>
<gene>
    <name evidence="1" type="ORF">TM448A06268_0004</name>
    <name evidence="2" type="ORF">TM448B06063_0004</name>
</gene>
<evidence type="ECO:0000313" key="2">
    <source>
        <dbReference type="EMBL" id="QJI04098.1"/>
    </source>
</evidence>
<organism evidence="1">
    <name type="scientific">viral metagenome</name>
    <dbReference type="NCBI Taxonomy" id="1070528"/>
    <lineage>
        <taxon>unclassified sequences</taxon>
        <taxon>metagenomes</taxon>
        <taxon>organismal metagenomes</taxon>
    </lineage>
</organism>
<sequence>MNMKDYRKIGSGRFYRVPTGYDKRGAATRANSERQAGHRARVVRGVDEWQVWVDYDTSGTPAQVAARRRRPTR</sequence>
<protein>
    <submittedName>
        <fullName evidence="1">Uncharacterized protein</fullName>
    </submittedName>
</protein>
<accession>A0A6H2A695</accession>
<dbReference type="EMBL" id="MT145148">
    <property type="protein sequence ID" value="QJI04098.1"/>
    <property type="molecule type" value="Genomic_DNA"/>
</dbReference>
<evidence type="ECO:0000313" key="1">
    <source>
        <dbReference type="EMBL" id="QJA54960.1"/>
    </source>
</evidence>
<name>A0A6H2A695_9ZZZZ</name>
<reference evidence="1" key="1">
    <citation type="submission" date="2020-03" db="EMBL/GenBank/DDBJ databases">
        <title>The deep terrestrial virosphere.</title>
        <authorList>
            <person name="Holmfeldt K."/>
            <person name="Nilsson E."/>
            <person name="Simone D."/>
            <person name="Lopez-Fernandez M."/>
            <person name="Wu X."/>
            <person name="de Brujin I."/>
            <person name="Lundin D."/>
            <person name="Andersson A."/>
            <person name="Bertilsson S."/>
            <person name="Dopson M."/>
        </authorList>
    </citation>
    <scope>NUCLEOTIDE SEQUENCE</scope>
    <source>
        <strain evidence="1">TM448A06268</strain>
        <strain evidence="2">TM448B06063</strain>
    </source>
</reference>
<dbReference type="AlphaFoldDB" id="A0A6H2A695"/>